<dbReference type="EMBL" id="BDIP01003108">
    <property type="protein sequence ID" value="GIQ87284.1"/>
    <property type="molecule type" value="Genomic_DNA"/>
</dbReference>
<dbReference type="PROSITE" id="PS51269">
    <property type="entry name" value="COMM"/>
    <property type="match status" value="1"/>
</dbReference>
<dbReference type="InterPro" id="IPR037357">
    <property type="entry name" value="COMMD5"/>
</dbReference>
<name>A0A9K3GKI5_9EUKA</name>
<dbReference type="AlphaFoldDB" id="A0A9K3GKI5"/>
<evidence type="ECO:0000313" key="5">
    <source>
        <dbReference type="Proteomes" id="UP000265618"/>
    </source>
</evidence>
<protein>
    <recommendedName>
        <fullName evidence="1">COMM domain-containing protein 5</fullName>
    </recommendedName>
</protein>
<proteinExistence type="inferred from homology"/>
<gene>
    <name evidence="4" type="ORF">KIPB_009288</name>
</gene>
<comment type="caution">
    <text evidence="4">The sequence shown here is derived from an EMBL/GenBank/DDBJ whole genome shotgun (WGS) entry which is preliminary data.</text>
</comment>
<comment type="similarity">
    <text evidence="2">Belongs to the COMM domain-containing protein 5 family.</text>
</comment>
<reference evidence="4 5" key="1">
    <citation type="journal article" date="2018" name="PLoS ONE">
        <title>The draft genome of Kipferlia bialata reveals reductive genome evolution in fornicate parasites.</title>
        <authorList>
            <person name="Tanifuji G."/>
            <person name="Takabayashi S."/>
            <person name="Kume K."/>
            <person name="Takagi M."/>
            <person name="Nakayama T."/>
            <person name="Kamikawa R."/>
            <person name="Inagaki Y."/>
            <person name="Hashimoto T."/>
        </authorList>
    </citation>
    <scope>NUCLEOTIDE SEQUENCE [LARGE SCALE GENOMIC DNA]</scope>
    <source>
        <strain evidence="4">NY0173</strain>
    </source>
</reference>
<evidence type="ECO:0000313" key="4">
    <source>
        <dbReference type="EMBL" id="GIQ87284.1"/>
    </source>
</evidence>
<accession>A0A9K3GKI5</accession>
<dbReference type="PANTHER" id="PTHR15666">
    <property type="entry name" value="COMM DOMAIN CONTAINING PROTEIN 5"/>
    <property type="match status" value="1"/>
</dbReference>
<dbReference type="GO" id="GO:0005634">
    <property type="term" value="C:nucleus"/>
    <property type="evidence" value="ECO:0007669"/>
    <property type="project" value="TreeGrafter"/>
</dbReference>
<dbReference type="PANTHER" id="PTHR15666:SF1">
    <property type="entry name" value="COMM DOMAIN-CONTAINING PROTEIN 5"/>
    <property type="match status" value="1"/>
</dbReference>
<feature type="domain" description="COMM" evidence="3">
    <location>
        <begin position="74"/>
        <end position="138"/>
    </location>
</feature>
<sequence length="145" mass="16613">GIPIEDFRVVFTGIISIYRSALRTKIHKRLFEEDLRMMDLPQWLCNLLIDKFRTHFKRLASSTRQPPLSQALPEIKGLDWRVGTVVGTDELFKANTPQALLGFRLKDGRTIRISADKERLALLKTRVAESLLQVIALEKQNALKS</sequence>
<evidence type="ECO:0000256" key="1">
    <source>
        <dbReference type="ARBA" id="ARBA00016556"/>
    </source>
</evidence>
<evidence type="ECO:0000259" key="3">
    <source>
        <dbReference type="PROSITE" id="PS51269"/>
    </source>
</evidence>
<keyword evidence="5" id="KW-1185">Reference proteome</keyword>
<dbReference type="Proteomes" id="UP000265618">
    <property type="component" value="Unassembled WGS sequence"/>
</dbReference>
<organism evidence="4 5">
    <name type="scientific">Kipferlia bialata</name>
    <dbReference type="NCBI Taxonomy" id="797122"/>
    <lineage>
        <taxon>Eukaryota</taxon>
        <taxon>Metamonada</taxon>
        <taxon>Carpediemonas-like organisms</taxon>
        <taxon>Kipferlia</taxon>
    </lineage>
</organism>
<feature type="non-terminal residue" evidence="4">
    <location>
        <position position="1"/>
    </location>
</feature>
<evidence type="ECO:0000256" key="2">
    <source>
        <dbReference type="ARBA" id="ARBA00093452"/>
    </source>
</evidence>
<dbReference type="Pfam" id="PF07258">
    <property type="entry name" value="COMM_domain"/>
    <property type="match status" value="1"/>
</dbReference>
<dbReference type="InterPro" id="IPR017920">
    <property type="entry name" value="COMM"/>
</dbReference>